<dbReference type="GO" id="GO:0016758">
    <property type="term" value="F:hexosyltransferase activity"/>
    <property type="evidence" value="ECO:0007669"/>
    <property type="project" value="InterPro"/>
</dbReference>
<evidence type="ECO:0000313" key="2">
    <source>
        <dbReference type="EMBL" id="TFU02895.1"/>
    </source>
</evidence>
<dbReference type="InterPro" id="IPR007235">
    <property type="entry name" value="Glyco_trans_28_C"/>
</dbReference>
<dbReference type="AlphaFoldDB" id="A0A4Y9ELG5"/>
<gene>
    <name evidence="2" type="ORF">EUV02_06705</name>
</gene>
<protein>
    <submittedName>
        <fullName evidence="2">Glycosyl transferase family 28</fullName>
    </submittedName>
</protein>
<keyword evidence="2" id="KW-0808">Transferase</keyword>
<dbReference type="Proteomes" id="UP000297737">
    <property type="component" value="Unassembled WGS sequence"/>
</dbReference>
<organism evidence="2 3">
    <name type="scientific">Glacieibacterium arshaanense</name>
    <dbReference type="NCBI Taxonomy" id="2511025"/>
    <lineage>
        <taxon>Bacteria</taxon>
        <taxon>Pseudomonadati</taxon>
        <taxon>Pseudomonadota</taxon>
        <taxon>Alphaproteobacteria</taxon>
        <taxon>Sphingomonadales</taxon>
        <taxon>Sphingosinicellaceae</taxon>
        <taxon>Glacieibacterium</taxon>
    </lineage>
</organism>
<dbReference type="OrthoDB" id="7186565at2"/>
<evidence type="ECO:0000259" key="1">
    <source>
        <dbReference type="Pfam" id="PF04101"/>
    </source>
</evidence>
<evidence type="ECO:0000313" key="3">
    <source>
        <dbReference type="Proteomes" id="UP000297737"/>
    </source>
</evidence>
<comment type="caution">
    <text evidence="2">The sequence shown here is derived from an EMBL/GenBank/DDBJ whole genome shotgun (WGS) entry which is preliminary data.</text>
</comment>
<proteinExistence type="predicted"/>
<accession>A0A4Y9ELG5</accession>
<name>A0A4Y9ELG5_9SPHN</name>
<dbReference type="Pfam" id="PF04101">
    <property type="entry name" value="Glyco_tran_28_C"/>
    <property type="match status" value="1"/>
</dbReference>
<dbReference type="SUPFAM" id="SSF53756">
    <property type="entry name" value="UDP-Glycosyltransferase/glycogen phosphorylase"/>
    <property type="match status" value="1"/>
</dbReference>
<feature type="domain" description="Glycosyl transferase family 28 C-terminal" evidence="1">
    <location>
        <begin position="19"/>
        <end position="151"/>
    </location>
</feature>
<dbReference type="EMBL" id="SIHO01000002">
    <property type="protein sequence ID" value="TFU02895.1"/>
    <property type="molecule type" value="Genomic_DNA"/>
</dbReference>
<reference evidence="2 3" key="1">
    <citation type="submission" date="2019-02" db="EMBL/GenBank/DDBJ databases">
        <title>Polymorphobacter sp. isolated from the lake at the Tibet of China.</title>
        <authorList>
            <person name="Li A."/>
        </authorList>
    </citation>
    <scope>NUCLEOTIDE SEQUENCE [LARGE SCALE GENOMIC DNA]</scope>
    <source>
        <strain evidence="2 3">DJ1R-1</strain>
    </source>
</reference>
<sequence length="181" mass="19381">MARPRARQRPGLLGERTLIFVSVGSMLPFERLVQAMDAWAGAHPDTKVVIQYGNGAYKPRHAQGFAMIPAAEYRRLVADAQLFVAHAGMGSIITAIQAGKPLLMLPRLQTLGEHNTDHQLATVKNVGNRPGLYSAADEVELVATIDRLLAAGAAIPAPISPHASPELIANIRGFIHGKKVA</sequence>
<keyword evidence="3" id="KW-1185">Reference proteome</keyword>
<dbReference type="Gene3D" id="3.40.50.2000">
    <property type="entry name" value="Glycogen Phosphorylase B"/>
    <property type="match status" value="1"/>
</dbReference>